<dbReference type="InterPro" id="IPR012340">
    <property type="entry name" value="NA-bd_OB-fold"/>
</dbReference>
<dbReference type="Proteomes" id="UP001501410">
    <property type="component" value="Unassembled WGS sequence"/>
</dbReference>
<evidence type="ECO:0000256" key="1">
    <source>
        <dbReference type="SAM" id="MobiDB-lite"/>
    </source>
</evidence>
<evidence type="ECO:0008006" key="4">
    <source>
        <dbReference type="Google" id="ProtNLM"/>
    </source>
</evidence>
<comment type="caution">
    <text evidence="2">The sequence shown here is derived from an EMBL/GenBank/DDBJ whole genome shotgun (WGS) entry which is preliminary data.</text>
</comment>
<accession>A0ABP8MJK0</accession>
<dbReference type="EMBL" id="BAABEZ010000004">
    <property type="protein sequence ID" value="GAA4450683.1"/>
    <property type="molecule type" value="Genomic_DNA"/>
</dbReference>
<dbReference type="RefSeq" id="WP_344822736.1">
    <property type="nucleotide sequence ID" value="NZ_BAABEZ010000004.1"/>
</dbReference>
<evidence type="ECO:0000313" key="2">
    <source>
        <dbReference type="EMBL" id="GAA4450683.1"/>
    </source>
</evidence>
<dbReference type="SUPFAM" id="SSF50249">
    <property type="entry name" value="Nucleic acid-binding proteins"/>
    <property type="match status" value="1"/>
</dbReference>
<proteinExistence type="predicted"/>
<keyword evidence="3" id="KW-1185">Reference proteome</keyword>
<reference evidence="3" key="1">
    <citation type="journal article" date="2019" name="Int. J. Syst. Evol. Microbiol.">
        <title>The Global Catalogue of Microorganisms (GCM) 10K type strain sequencing project: providing services to taxonomists for standard genome sequencing and annotation.</title>
        <authorList>
            <consortium name="The Broad Institute Genomics Platform"/>
            <consortium name="The Broad Institute Genome Sequencing Center for Infectious Disease"/>
            <person name="Wu L."/>
            <person name="Ma J."/>
        </authorList>
    </citation>
    <scope>NUCLEOTIDE SEQUENCE [LARGE SCALE GENOMIC DNA]</scope>
    <source>
        <strain evidence="3">JCM 31921</strain>
    </source>
</reference>
<gene>
    <name evidence="2" type="ORF">GCM10023092_07000</name>
</gene>
<evidence type="ECO:0000313" key="3">
    <source>
        <dbReference type="Proteomes" id="UP001501410"/>
    </source>
</evidence>
<sequence length="141" mass="15702">MALEVTGRLIEKYPTQQVSERFKKREFVLDITEEINGNSYPNFAKMQAVQNRCDMLDSYNVGDMLKVSFNIRGNKWEKDGRVNYITSLDAWRIERATQGDSSSYNAAPQQQQYGGAPSSGASGNFNSFPGGNSGVADDLPF</sequence>
<organism evidence="2 3">
    <name type="scientific">Rurimicrobium arvi</name>
    <dbReference type="NCBI Taxonomy" id="2049916"/>
    <lineage>
        <taxon>Bacteria</taxon>
        <taxon>Pseudomonadati</taxon>
        <taxon>Bacteroidota</taxon>
        <taxon>Chitinophagia</taxon>
        <taxon>Chitinophagales</taxon>
        <taxon>Chitinophagaceae</taxon>
        <taxon>Rurimicrobium</taxon>
    </lineage>
</organism>
<feature type="compositionally biased region" description="Low complexity" evidence="1">
    <location>
        <begin position="104"/>
        <end position="130"/>
    </location>
</feature>
<feature type="region of interest" description="Disordered" evidence="1">
    <location>
        <begin position="99"/>
        <end position="141"/>
    </location>
</feature>
<dbReference type="Pfam" id="PF11325">
    <property type="entry name" value="DUF3127"/>
    <property type="match status" value="1"/>
</dbReference>
<protein>
    <recommendedName>
        <fullName evidence="4">DUF3127 domain-containing protein</fullName>
    </recommendedName>
</protein>
<dbReference type="InterPro" id="IPR021474">
    <property type="entry name" value="DUF3127"/>
</dbReference>
<name>A0ABP8MJK0_9BACT</name>